<accession>A0A916PC44</accession>
<dbReference type="GO" id="GO:0006260">
    <property type="term" value="P:DNA replication"/>
    <property type="evidence" value="ECO:0007669"/>
    <property type="project" value="InterPro"/>
</dbReference>
<protein>
    <submittedName>
        <fullName evidence="2">DNA polymerase III, delta subunit, C terminal</fullName>
    </submittedName>
</protein>
<reference evidence="2 3" key="1">
    <citation type="submission" date="2015-11" db="EMBL/GenBank/DDBJ databases">
        <authorList>
            <person name="Varghese N."/>
        </authorList>
    </citation>
    <scope>NUCLEOTIDE SEQUENCE [LARGE SCALE GENOMIC DNA]</scope>
    <source>
        <strain evidence="2 3">JGI-25</strain>
    </source>
</reference>
<dbReference type="Gene3D" id="1.20.272.10">
    <property type="match status" value="1"/>
</dbReference>
<dbReference type="AlphaFoldDB" id="A0A916PC44"/>
<dbReference type="EMBL" id="CZVV01000078">
    <property type="protein sequence ID" value="CUT02971.1"/>
    <property type="molecule type" value="Genomic_DNA"/>
</dbReference>
<evidence type="ECO:0000313" key="3">
    <source>
        <dbReference type="Proteomes" id="UP000243105"/>
    </source>
</evidence>
<dbReference type="GO" id="GO:0003677">
    <property type="term" value="F:DNA binding"/>
    <property type="evidence" value="ECO:0007669"/>
    <property type="project" value="InterPro"/>
</dbReference>
<sequence>LATIASGRIVKLLIEIEKIVTDYERGEIENFLNIILTWFRDAMMLKIGMEDKIINVDMIERLRKFVANYGEFEYQRAISLVEKAISQVDKNVQLNLILINLSIELSELMNKAYQKTKQIGILQ</sequence>
<dbReference type="Proteomes" id="UP000243105">
    <property type="component" value="Unassembled WGS sequence"/>
</dbReference>
<evidence type="ECO:0000313" key="2">
    <source>
        <dbReference type="EMBL" id="CUT02971.1"/>
    </source>
</evidence>
<dbReference type="Pfam" id="PF09115">
    <property type="entry name" value="DNApol3-delta_C"/>
    <property type="match status" value="1"/>
</dbReference>
<comment type="caution">
    <text evidence="2">The sequence shown here is derived from an EMBL/GenBank/DDBJ whole genome shotgun (WGS) entry which is preliminary data.</text>
</comment>
<gene>
    <name evidence="2" type="ORF">JGI25_01155</name>
</gene>
<dbReference type="RefSeq" id="WP_143713669.1">
    <property type="nucleotide sequence ID" value="NZ_CZVV01000078.1"/>
</dbReference>
<dbReference type="GO" id="GO:0009360">
    <property type="term" value="C:DNA polymerase III complex"/>
    <property type="evidence" value="ECO:0007669"/>
    <property type="project" value="InterPro"/>
</dbReference>
<dbReference type="GO" id="GO:0003887">
    <property type="term" value="F:DNA-directed DNA polymerase activity"/>
    <property type="evidence" value="ECO:0007669"/>
    <property type="project" value="InterPro"/>
</dbReference>
<organism evidence="2 3">
    <name type="scientific">Kryptobacter tengchongensis</name>
    <dbReference type="NCBI Taxonomy" id="1643429"/>
    <lineage>
        <taxon>Bacteria</taxon>
        <taxon>Pseudomonadati</taxon>
        <taxon>Candidatus Kryptoniota</taxon>
        <taxon>Candidatus Kryptobacter</taxon>
    </lineage>
</organism>
<feature type="domain" description="DNA polymerase III delta subunit C-terminal" evidence="1">
    <location>
        <begin position="28"/>
        <end position="98"/>
    </location>
</feature>
<dbReference type="InterPro" id="IPR015199">
    <property type="entry name" value="DNA_pol_III_delta_C"/>
</dbReference>
<proteinExistence type="predicted"/>
<evidence type="ECO:0000259" key="1">
    <source>
        <dbReference type="Pfam" id="PF09115"/>
    </source>
</evidence>
<feature type="non-terminal residue" evidence="2">
    <location>
        <position position="1"/>
    </location>
</feature>
<name>A0A916PC44_KRYT1</name>